<dbReference type="Pfam" id="PF13749">
    <property type="entry name" value="HATPase_c_4"/>
    <property type="match status" value="1"/>
</dbReference>
<proteinExistence type="predicted"/>
<dbReference type="PANTHER" id="PTHR30595">
    <property type="entry name" value="GLPR-RELATED TRANSCRIPTIONAL REPRESSOR"/>
    <property type="match status" value="1"/>
</dbReference>
<organism evidence="1">
    <name type="scientific">bioreactor metagenome</name>
    <dbReference type="NCBI Taxonomy" id="1076179"/>
    <lineage>
        <taxon>unclassified sequences</taxon>
        <taxon>metagenomes</taxon>
        <taxon>ecological metagenomes</taxon>
    </lineage>
</organism>
<name>A0A645EDU1_9ZZZZ</name>
<gene>
    <name evidence="1" type="ORF">SDC9_147362</name>
</gene>
<dbReference type="AlphaFoldDB" id="A0A645EDU1"/>
<evidence type="ECO:0000313" key="1">
    <source>
        <dbReference type="EMBL" id="MPN00168.1"/>
    </source>
</evidence>
<sequence>MVEIFADRIEISNPGSPLMATDRFVDTPPKSRNEALASLMRRIGICEERGSGWDKVVSQSEAYQLPAPLAEATDDHTRVILFAHRPLTRMDKEDRVRAVYLHACLRYVNRQEMNNTSIRERFGIEARNSATASRLIKEAVAVGVILPYDTEAAPKLMRYLPFWATQARQADVT</sequence>
<accession>A0A645EDU1</accession>
<dbReference type="PANTHER" id="PTHR30595:SF6">
    <property type="entry name" value="SCHLAFEN ALBA-2 DOMAIN-CONTAINING PROTEIN"/>
    <property type="match status" value="1"/>
</dbReference>
<reference evidence="1" key="1">
    <citation type="submission" date="2019-08" db="EMBL/GenBank/DDBJ databases">
        <authorList>
            <person name="Kucharzyk K."/>
            <person name="Murdoch R.W."/>
            <person name="Higgins S."/>
            <person name="Loffler F."/>
        </authorList>
    </citation>
    <scope>NUCLEOTIDE SEQUENCE</scope>
</reference>
<protein>
    <submittedName>
        <fullName evidence="1">Uncharacterized protein</fullName>
    </submittedName>
</protein>
<dbReference type="Gene3D" id="3.30.565.60">
    <property type="match status" value="1"/>
</dbReference>
<comment type="caution">
    <text evidence="1">The sequence shown here is derived from an EMBL/GenBank/DDBJ whole genome shotgun (WGS) entry which is preliminary data.</text>
</comment>
<dbReference type="InterPro" id="IPR038475">
    <property type="entry name" value="RecG_C_sf"/>
</dbReference>
<dbReference type="EMBL" id="VSSQ01046206">
    <property type="protein sequence ID" value="MPN00168.1"/>
    <property type="molecule type" value="Genomic_DNA"/>
</dbReference>